<sequence>QINYLNICRSRLLKDQQLLETKFLLIVVTSIRRNTKSFDDPTFFYLSTIRLNCFDHLHLAEWITVVTISKSIPQPFLLQSSVTDGNFTDHWHFTFNSINRCHLNLNLAFQNFYKSLPA</sequence>
<organism evidence="1 2">
    <name type="scientific">Brachionus plicatilis</name>
    <name type="common">Marine rotifer</name>
    <name type="synonym">Brachionus muelleri</name>
    <dbReference type="NCBI Taxonomy" id="10195"/>
    <lineage>
        <taxon>Eukaryota</taxon>
        <taxon>Metazoa</taxon>
        <taxon>Spiralia</taxon>
        <taxon>Gnathifera</taxon>
        <taxon>Rotifera</taxon>
        <taxon>Eurotatoria</taxon>
        <taxon>Monogononta</taxon>
        <taxon>Pseudotrocha</taxon>
        <taxon>Ploima</taxon>
        <taxon>Brachionidae</taxon>
        <taxon>Brachionus</taxon>
    </lineage>
</organism>
<name>A0A3M7S8W6_BRAPC</name>
<feature type="non-terminal residue" evidence="1">
    <location>
        <position position="1"/>
    </location>
</feature>
<reference evidence="1 2" key="1">
    <citation type="journal article" date="2018" name="Sci. Rep.">
        <title>Genomic signatures of local adaptation to the degree of environmental predictability in rotifers.</title>
        <authorList>
            <person name="Franch-Gras L."/>
            <person name="Hahn C."/>
            <person name="Garcia-Roger E.M."/>
            <person name="Carmona M.J."/>
            <person name="Serra M."/>
            <person name="Gomez A."/>
        </authorList>
    </citation>
    <scope>NUCLEOTIDE SEQUENCE [LARGE SCALE GENOMIC DNA]</scope>
    <source>
        <strain evidence="1">HYR1</strain>
    </source>
</reference>
<evidence type="ECO:0000313" key="2">
    <source>
        <dbReference type="Proteomes" id="UP000276133"/>
    </source>
</evidence>
<dbReference type="AlphaFoldDB" id="A0A3M7S8W6"/>
<accession>A0A3M7S8W6</accession>
<keyword evidence="2" id="KW-1185">Reference proteome</keyword>
<gene>
    <name evidence="1" type="ORF">BpHYR1_050511</name>
</gene>
<dbReference type="Proteomes" id="UP000276133">
    <property type="component" value="Unassembled WGS sequence"/>
</dbReference>
<protein>
    <submittedName>
        <fullName evidence="1">Uncharacterized protein</fullName>
    </submittedName>
</protein>
<dbReference type="EMBL" id="REGN01001847">
    <property type="protein sequence ID" value="RNA32105.1"/>
    <property type="molecule type" value="Genomic_DNA"/>
</dbReference>
<comment type="caution">
    <text evidence="1">The sequence shown here is derived from an EMBL/GenBank/DDBJ whole genome shotgun (WGS) entry which is preliminary data.</text>
</comment>
<proteinExistence type="predicted"/>
<evidence type="ECO:0000313" key="1">
    <source>
        <dbReference type="EMBL" id="RNA32105.1"/>
    </source>
</evidence>